<dbReference type="Proteomes" id="UP001596512">
    <property type="component" value="Unassembled WGS sequence"/>
</dbReference>
<organism evidence="8 9">
    <name type="scientific">Actinokineospora soli</name>
    <dbReference type="NCBI Taxonomy" id="1048753"/>
    <lineage>
        <taxon>Bacteria</taxon>
        <taxon>Bacillati</taxon>
        <taxon>Actinomycetota</taxon>
        <taxon>Actinomycetes</taxon>
        <taxon>Pseudonocardiales</taxon>
        <taxon>Pseudonocardiaceae</taxon>
        <taxon>Actinokineospora</taxon>
    </lineage>
</organism>
<keyword evidence="2" id="KW-0805">Transcription regulation</keyword>
<dbReference type="PRINTS" id="PR00038">
    <property type="entry name" value="HTHLUXR"/>
</dbReference>
<keyword evidence="9" id="KW-1185">Reference proteome</keyword>
<dbReference type="EMBL" id="JBHTEY010000004">
    <property type="protein sequence ID" value="MFC7615683.1"/>
    <property type="molecule type" value="Genomic_DNA"/>
</dbReference>
<dbReference type="SMART" id="SM00448">
    <property type="entry name" value="REC"/>
    <property type="match status" value="1"/>
</dbReference>
<evidence type="ECO:0000313" key="9">
    <source>
        <dbReference type="Proteomes" id="UP001596512"/>
    </source>
</evidence>
<dbReference type="Pfam" id="PF00072">
    <property type="entry name" value="Response_reg"/>
    <property type="match status" value="1"/>
</dbReference>
<feature type="modified residue" description="4-aspartylphosphate" evidence="5">
    <location>
        <position position="55"/>
    </location>
</feature>
<evidence type="ECO:0000256" key="5">
    <source>
        <dbReference type="PROSITE-ProRule" id="PRU00169"/>
    </source>
</evidence>
<protein>
    <submittedName>
        <fullName evidence="8">Response regulator</fullName>
    </submittedName>
</protein>
<dbReference type="SMART" id="SM00421">
    <property type="entry name" value="HTH_LUXR"/>
    <property type="match status" value="1"/>
</dbReference>
<gene>
    <name evidence="8" type="ORF">ACFQV2_21475</name>
</gene>
<dbReference type="InterPro" id="IPR011006">
    <property type="entry name" value="CheY-like_superfamily"/>
</dbReference>
<dbReference type="PANTHER" id="PTHR44688:SF16">
    <property type="entry name" value="DNA-BINDING TRANSCRIPTIONAL ACTIVATOR DEVR_DOSR"/>
    <property type="match status" value="1"/>
</dbReference>
<dbReference type="Pfam" id="PF00196">
    <property type="entry name" value="GerE"/>
    <property type="match status" value="1"/>
</dbReference>
<evidence type="ECO:0000259" key="7">
    <source>
        <dbReference type="PROSITE" id="PS50110"/>
    </source>
</evidence>
<sequence>MAIRLVVVDGHPLIRCGLVALGAASPDIEVVGEADTAAAAPAAVAGAAPDVVTIDVSLPDGDGLALARALRDAHPELGIVVLTSLGEDDVLFRAIDTGASAFVSKSAPAAEVLGAIRHAAVAAGSFTATGLLGALTRRQDRADRFPLSPRETEVLSLLRDGLSVRAIAGCIFVSHSTAKTYVARLYEKLGAANRAEALMIALRHRLISVEDPAVAV</sequence>
<dbReference type="InterPro" id="IPR016032">
    <property type="entry name" value="Sig_transdc_resp-reg_C-effctor"/>
</dbReference>
<reference evidence="9" key="1">
    <citation type="journal article" date="2019" name="Int. J. Syst. Evol. Microbiol.">
        <title>The Global Catalogue of Microorganisms (GCM) 10K type strain sequencing project: providing services to taxonomists for standard genome sequencing and annotation.</title>
        <authorList>
            <consortium name="The Broad Institute Genomics Platform"/>
            <consortium name="The Broad Institute Genome Sequencing Center for Infectious Disease"/>
            <person name="Wu L."/>
            <person name="Ma J."/>
        </authorList>
    </citation>
    <scope>NUCLEOTIDE SEQUENCE [LARGE SCALE GENOMIC DNA]</scope>
    <source>
        <strain evidence="9">JCM 17695</strain>
    </source>
</reference>
<keyword evidence="1 5" id="KW-0597">Phosphoprotein</keyword>
<evidence type="ECO:0000256" key="3">
    <source>
        <dbReference type="ARBA" id="ARBA00023125"/>
    </source>
</evidence>
<dbReference type="InterPro" id="IPR000792">
    <property type="entry name" value="Tscrpt_reg_LuxR_C"/>
</dbReference>
<keyword evidence="3" id="KW-0238">DNA-binding</keyword>
<keyword evidence="4" id="KW-0804">Transcription</keyword>
<evidence type="ECO:0000256" key="2">
    <source>
        <dbReference type="ARBA" id="ARBA00023015"/>
    </source>
</evidence>
<feature type="domain" description="HTH luxR-type" evidence="6">
    <location>
        <begin position="140"/>
        <end position="205"/>
    </location>
</feature>
<dbReference type="CDD" id="cd06170">
    <property type="entry name" value="LuxR_C_like"/>
    <property type="match status" value="1"/>
</dbReference>
<feature type="domain" description="Response regulatory" evidence="7">
    <location>
        <begin position="4"/>
        <end position="120"/>
    </location>
</feature>
<evidence type="ECO:0000259" key="6">
    <source>
        <dbReference type="PROSITE" id="PS50043"/>
    </source>
</evidence>
<comment type="caution">
    <text evidence="8">The sequence shown here is derived from an EMBL/GenBank/DDBJ whole genome shotgun (WGS) entry which is preliminary data.</text>
</comment>
<dbReference type="SUPFAM" id="SSF52172">
    <property type="entry name" value="CheY-like"/>
    <property type="match status" value="1"/>
</dbReference>
<evidence type="ECO:0000313" key="8">
    <source>
        <dbReference type="EMBL" id="MFC7615683.1"/>
    </source>
</evidence>
<dbReference type="PROSITE" id="PS50110">
    <property type="entry name" value="RESPONSE_REGULATORY"/>
    <property type="match status" value="1"/>
</dbReference>
<dbReference type="Gene3D" id="3.40.50.2300">
    <property type="match status" value="1"/>
</dbReference>
<dbReference type="PANTHER" id="PTHR44688">
    <property type="entry name" value="DNA-BINDING TRANSCRIPTIONAL ACTIVATOR DEVR_DOSR"/>
    <property type="match status" value="1"/>
</dbReference>
<dbReference type="InterPro" id="IPR001789">
    <property type="entry name" value="Sig_transdc_resp-reg_receiver"/>
</dbReference>
<proteinExistence type="predicted"/>
<evidence type="ECO:0000256" key="1">
    <source>
        <dbReference type="ARBA" id="ARBA00022553"/>
    </source>
</evidence>
<accession>A0ABW2TR06</accession>
<dbReference type="CDD" id="cd17535">
    <property type="entry name" value="REC_NarL-like"/>
    <property type="match status" value="1"/>
</dbReference>
<evidence type="ECO:0000256" key="4">
    <source>
        <dbReference type="ARBA" id="ARBA00023163"/>
    </source>
</evidence>
<dbReference type="InterPro" id="IPR058245">
    <property type="entry name" value="NreC/VraR/RcsB-like_REC"/>
</dbReference>
<name>A0ABW2TR06_9PSEU</name>
<dbReference type="PROSITE" id="PS50043">
    <property type="entry name" value="HTH_LUXR_2"/>
    <property type="match status" value="1"/>
</dbReference>
<dbReference type="SUPFAM" id="SSF46894">
    <property type="entry name" value="C-terminal effector domain of the bipartite response regulators"/>
    <property type="match status" value="1"/>
</dbReference>